<sequence length="194" mass="23550">MVECIEDFGPCRGYWQFPMERMCGMLIPLVKSQIHPYANLWNNLILNERFNHLKYKTKFYKYIFPDEKEKEWPSHRVYTSSLYEEYEFYSPSKKYVLTSTELKKLKEAYSAIYDLNINQIEINITIDMDAYRVNASQRLVIEEIFGEIEYFIINEYNGSSRMFAYIRKIDKYKEDNYGQIYFNKFNGFQFIEVI</sequence>
<evidence type="ECO:0000313" key="2">
    <source>
        <dbReference type="Proteomes" id="UP000789570"/>
    </source>
</evidence>
<organism evidence="1 2">
    <name type="scientific">Funneliformis caledonium</name>
    <dbReference type="NCBI Taxonomy" id="1117310"/>
    <lineage>
        <taxon>Eukaryota</taxon>
        <taxon>Fungi</taxon>
        <taxon>Fungi incertae sedis</taxon>
        <taxon>Mucoromycota</taxon>
        <taxon>Glomeromycotina</taxon>
        <taxon>Glomeromycetes</taxon>
        <taxon>Glomerales</taxon>
        <taxon>Glomeraceae</taxon>
        <taxon>Funneliformis</taxon>
    </lineage>
</organism>
<comment type="caution">
    <text evidence="1">The sequence shown here is derived from an EMBL/GenBank/DDBJ whole genome shotgun (WGS) entry which is preliminary data.</text>
</comment>
<evidence type="ECO:0000313" key="1">
    <source>
        <dbReference type="EMBL" id="CAG8740942.1"/>
    </source>
</evidence>
<proteinExistence type="predicted"/>
<reference evidence="1" key="1">
    <citation type="submission" date="2021-06" db="EMBL/GenBank/DDBJ databases">
        <authorList>
            <person name="Kallberg Y."/>
            <person name="Tangrot J."/>
            <person name="Rosling A."/>
        </authorList>
    </citation>
    <scope>NUCLEOTIDE SEQUENCE</scope>
    <source>
        <strain evidence="1">UK204</strain>
    </source>
</reference>
<dbReference type="OrthoDB" id="2443892at2759"/>
<dbReference type="EMBL" id="CAJVPQ010014897">
    <property type="protein sequence ID" value="CAG8740942.1"/>
    <property type="molecule type" value="Genomic_DNA"/>
</dbReference>
<feature type="non-terminal residue" evidence="1">
    <location>
        <position position="194"/>
    </location>
</feature>
<gene>
    <name evidence="1" type="ORF">FCALED_LOCUS15614</name>
</gene>
<accession>A0A9N9NIH6</accession>
<protein>
    <submittedName>
        <fullName evidence="1">8813_t:CDS:1</fullName>
    </submittedName>
</protein>
<dbReference type="Proteomes" id="UP000789570">
    <property type="component" value="Unassembled WGS sequence"/>
</dbReference>
<name>A0A9N9NIH6_9GLOM</name>
<keyword evidence="2" id="KW-1185">Reference proteome</keyword>
<dbReference type="AlphaFoldDB" id="A0A9N9NIH6"/>